<sequence length="320" mass="35362">MTSPGPQRFPWNLDWNLLRTFMVVVEKRGISKAADVLGLKQPTVSAALKRLEATVGKTLIIRKPNEFSVTRAGQVLYTQSATIFGAVSQLPELMDVAGDTLRGHIAISTTSHVMSDHFDAFLNRFAATHPKITYGFQVLESHDVETMIAQNRASLGICLLSRIPDRLTAEVLYKEYFGLYCGPRHRLFNTDHIGTEDLADEPFVAFQTEAEGGPLEAISHLRARMGMSSNWRGVSSNLTEIRRMIMAGIGIGALPVHVAARDVAAGSLHQLPPLDGLPEVSIYIITNPDRRLSEAEHSFLHELRQSLAETNLSERTYGTD</sequence>
<keyword evidence="7" id="KW-1185">Reference proteome</keyword>
<evidence type="ECO:0000256" key="4">
    <source>
        <dbReference type="ARBA" id="ARBA00023163"/>
    </source>
</evidence>
<dbReference type="CDD" id="cd05466">
    <property type="entry name" value="PBP2_LTTR_substrate"/>
    <property type="match status" value="1"/>
</dbReference>
<dbReference type="Pfam" id="PF00126">
    <property type="entry name" value="HTH_1"/>
    <property type="match status" value="1"/>
</dbReference>
<dbReference type="RefSeq" id="WP_142835572.1">
    <property type="nucleotide sequence ID" value="NZ_VFSV01000032.1"/>
</dbReference>
<dbReference type="OrthoDB" id="7506954at2"/>
<dbReference type="Pfam" id="PF03466">
    <property type="entry name" value="LysR_substrate"/>
    <property type="match status" value="1"/>
</dbReference>
<keyword evidence="2" id="KW-0805">Transcription regulation</keyword>
<dbReference type="GO" id="GO:0003700">
    <property type="term" value="F:DNA-binding transcription factor activity"/>
    <property type="evidence" value="ECO:0007669"/>
    <property type="project" value="InterPro"/>
</dbReference>
<proteinExistence type="inferred from homology"/>
<dbReference type="Gene3D" id="3.40.190.290">
    <property type="match status" value="1"/>
</dbReference>
<evidence type="ECO:0000256" key="2">
    <source>
        <dbReference type="ARBA" id="ARBA00023015"/>
    </source>
</evidence>
<dbReference type="PANTHER" id="PTHR30126:SF40">
    <property type="entry name" value="HTH-TYPE TRANSCRIPTIONAL REGULATOR GLTR"/>
    <property type="match status" value="1"/>
</dbReference>
<organism evidence="6 7">
    <name type="scientific">Palleronia caenipelagi</name>
    <dbReference type="NCBI Taxonomy" id="2489174"/>
    <lineage>
        <taxon>Bacteria</taxon>
        <taxon>Pseudomonadati</taxon>
        <taxon>Pseudomonadota</taxon>
        <taxon>Alphaproteobacteria</taxon>
        <taxon>Rhodobacterales</taxon>
        <taxon>Roseobacteraceae</taxon>
        <taxon>Palleronia</taxon>
    </lineage>
</organism>
<name>A0A547PPD0_9RHOB</name>
<feature type="domain" description="HTH lysR-type" evidence="5">
    <location>
        <begin position="13"/>
        <end position="70"/>
    </location>
</feature>
<keyword evidence="3" id="KW-0238">DNA-binding</keyword>
<gene>
    <name evidence="6" type="ORF">FEV53_14715</name>
</gene>
<dbReference type="SUPFAM" id="SSF53850">
    <property type="entry name" value="Periplasmic binding protein-like II"/>
    <property type="match status" value="1"/>
</dbReference>
<reference evidence="6 7" key="1">
    <citation type="submission" date="2019-06" db="EMBL/GenBank/DDBJ databases">
        <title>Paenimaribius caenipelagi gen. nov., sp. nov., isolated from a tidal flat.</title>
        <authorList>
            <person name="Yoon J.-H."/>
        </authorList>
    </citation>
    <scope>NUCLEOTIDE SEQUENCE [LARGE SCALE GENOMIC DNA]</scope>
    <source>
        <strain evidence="6 7">JBTF-M29</strain>
    </source>
</reference>
<evidence type="ECO:0000256" key="3">
    <source>
        <dbReference type="ARBA" id="ARBA00023125"/>
    </source>
</evidence>
<dbReference type="GO" id="GO:0000976">
    <property type="term" value="F:transcription cis-regulatory region binding"/>
    <property type="evidence" value="ECO:0007669"/>
    <property type="project" value="TreeGrafter"/>
</dbReference>
<dbReference type="InterPro" id="IPR036388">
    <property type="entry name" value="WH-like_DNA-bd_sf"/>
</dbReference>
<dbReference type="EMBL" id="VFSV01000032">
    <property type="protein sequence ID" value="TRD15985.1"/>
    <property type="molecule type" value="Genomic_DNA"/>
</dbReference>
<comment type="similarity">
    <text evidence="1">Belongs to the LysR transcriptional regulatory family.</text>
</comment>
<protein>
    <submittedName>
        <fullName evidence="6">LysR family transcriptional regulator</fullName>
    </submittedName>
</protein>
<dbReference type="InterPro" id="IPR000847">
    <property type="entry name" value="LysR_HTH_N"/>
</dbReference>
<dbReference type="InterPro" id="IPR005119">
    <property type="entry name" value="LysR_subst-bd"/>
</dbReference>
<dbReference type="AlphaFoldDB" id="A0A547PPD0"/>
<keyword evidence="4" id="KW-0804">Transcription</keyword>
<dbReference type="PROSITE" id="PS50931">
    <property type="entry name" value="HTH_LYSR"/>
    <property type="match status" value="1"/>
</dbReference>
<dbReference type="PRINTS" id="PR00039">
    <property type="entry name" value="HTHLYSR"/>
</dbReference>
<evidence type="ECO:0000259" key="5">
    <source>
        <dbReference type="PROSITE" id="PS50931"/>
    </source>
</evidence>
<dbReference type="InterPro" id="IPR036390">
    <property type="entry name" value="WH_DNA-bd_sf"/>
</dbReference>
<dbReference type="PANTHER" id="PTHR30126">
    <property type="entry name" value="HTH-TYPE TRANSCRIPTIONAL REGULATOR"/>
    <property type="match status" value="1"/>
</dbReference>
<evidence type="ECO:0000313" key="6">
    <source>
        <dbReference type="EMBL" id="TRD15985.1"/>
    </source>
</evidence>
<accession>A0A547PPD0</accession>
<dbReference type="SUPFAM" id="SSF46785">
    <property type="entry name" value="Winged helix' DNA-binding domain"/>
    <property type="match status" value="1"/>
</dbReference>
<dbReference type="Gene3D" id="1.10.10.10">
    <property type="entry name" value="Winged helix-like DNA-binding domain superfamily/Winged helix DNA-binding domain"/>
    <property type="match status" value="1"/>
</dbReference>
<evidence type="ECO:0000256" key="1">
    <source>
        <dbReference type="ARBA" id="ARBA00009437"/>
    </source>
</evidence>
<evidence type="ECO:0000313" key="7">
    <source>
        <dbReference type="Proteomes" id="UP000318590"/>
    </source>
</evidence>
<comment type="caution">
    <text evidence="6">The sequence shown here is derived from an EMBL/GenBank/DDBJ whole genome shotgun (WGS) entry which is preliminary data.</text>
</comment>
<dbReference type="Proteomes" id="UP000318590">
    <property type="component" value="Unassembled WGS sequence"/>
</dbReference>